<dbReference type="EMBL" id="CP011005">
    <property type="protein sequence ID" value="AJT42664.1"/>
    <property type="molecule type" value="Genomic_DNA"/>
</dbReference>
<gene>
    <name evidence="2" type="ORF">UM93_16450</name>
</gene>
<feature type="transmembrane region" description="Helical" evidence="1">
    <location>
        <begin position="25"/>
        <end position="49"/>
    </location>
</feature>
<keyword evidence="1" id="KW-0472">Membrane</keyword>
<dbReference type="Proteomes" id="UP000061839">
    <property type="component" value="Chromosome"/>
</dbReference>
<keyword evidence="1" id="KW-1133">Transmembrane helix</keyword>
<organism evidence="2 3">
    <name type="scientific">Psychromicrobium lacuslunae</name>
    <dbReference type="NCBI Taxonomy" id="1618207"/>
    <lineage>
        <taxon>Bacteria</taxon>
        <taxon>Bacillati</taxon>
        <taxon>Actinomycetota</taxon>
        <taxon>Actinomycetes</taxon>
        <taxon>Micrococcales</taxon>
        <taxon>Micrococcaceae</taxon>
        <taxon>Psychromicrobium</taxon>
    </lineage>
</organism>
<proteinExistence type="predicted"/>
<dbReference type="InterPro" id="IPR009339">
    <property type="entry name" value="DUF998"/>
</dbReference>
<dbReference type="RefSeq" id="WP_052663861.1">
    <property type="nucleotide sequence ID" value="NZ_CP011005.1"/>
</dbReference>
<feature type="transmembrane region" description="Helical" evidence="1">
    <location>
        <begin position="89"/>
        <end position="112"/>
    </location>
</feature>
<feature type="transmembrane region" description="Helical" evidence="1">
    <location>
        <begin position="221"/>
        <end position="240"/>
    </location>
</feature>
<dbReference type="PATRIC" id="fig|1618207.4.peg.3343"/>
<keyword evidence="1" id="KW-0812">Transmembrane</keyword>
<feature type="transmembrane region" description="Helical" evidence="1">
    <location>
        <begin position="184"/>
        <end position="209"/>
    </location>
</feature>
<feature type="transmembrane region" description="Helical" evidence="1">
    <location>
        <begin position="124"/>
        <end position="145"/>
    </location>
</feature>
<dbReference type="OrthoDB" id="2294590at2"/>
<keyword evidence="3" id="KW-1185">Reference proteome</keyword>
<evidence type="ECO:0008006" key="4">
    <source>
        <dbReference type="Google" id="ProtNLM"/>
    </source>
</evidence>
<sequence>MQNIVRKLRYADFMMASSNSQIRNLFGAWAVMSVVQVFLAEAVVAAAWAGNQPYSAIFNVISDLGAAHCGIHNTRYLCSPLNWLMNASLGLQGAGMILGGLLLSSSLLGVAAKLNSAQPAQLTAAAWVRWLLVISGAGVVLLAIFPEDTIAVLHFIGAMSFFGAGTIALLLLWWIWYQRSALSWLLLALGLISGLATVSFTIFTLLLKVPNFADGLIERLIVYPLIIGLAVVGLMVARGVRQQRRLARAQSEG</sequence>
<evidence type="ECO:0000313" key="2">
    <source>
        <dbReference type="EMBL" id="AJT42664.1"/>
    </source>
</evidence>
<evidence type="ECO:0000256" key="1">
    <source>
        <dbReference type="SAM" id="Phobius"/>
    </source>
</evidence>
<dbReference type="Pfam" id="PF06197">
    <property type="entry name" value="DUF998"/>
    <property type="match status" value="1"/>
</dbReference>
<reference evidence="2 3" key="1">
    <citation type="journal article" date="2015" name="Genome Announc.">
        <title>Complete Genome Sequencing of Protease-Producing Novel Arthrobacter sp. Strain IHBB 11108 Using PacBio Single-Molecule Real-Time Sequencing Technology.</title>
        <authorList>
            <person name="Kiran S."/>
            <person name="Swarnkar M.K."/>
            <person name="Pal M."/>
            <person name="Thakur R."/>
            <person name="Tewari R."/>
            <person name="Singh A.K."/>
            <person name="Gulati A."/>
        </authorList>
    </citation>
    <scope>NUCLEOTIDE SEQUENCE [LARGE SCALE GENOMIC DNA]</scope>
    <source>
        <strain evidence="2 3">IHBB 11108</strain>
    </source>
</reference>
<dbReference type="KEGG" id="ari:UM93_16450"/>
<dbReference type="HOGENOM" id="CLU_080422_3_0_11"/>
<name>A0A0D4C298_9MICC</name>
<feature type="transmembrane region" description="Helical" evidence="1">
    <location>
        <begin position="151"/>
        <end position="177"/>
    </location>
</feature>
<accession>A0A0D4C298</accession>
<evidence type="ECO:0000313" key="3">
    <source>
        <dbReference type="Proteomes" id="UP000061839"/>
    </source>
</evidence>
<dbReference type="AlphaFoldDB" id="A0A0D4C298"/>
<protein>
    <recommendedName>
        <fullName evidence="4">DUF998 domain-containing protein</fullName>
    </recommendedName>
</protein>